<evidence type="ECO:0000256" key="2">
    <source>
        <dbReference type="ARBA" id="ARBA00022475"/>
    </source>
</evidence>
<feature type="transmembrane region" description="Helical" evidence="6">
    <location>
        <begin position="176"/>
        <end position="198"/>
    </location>
</feature>
<feature type="transmembrane region" description="Helical" evidence="6">
    <location>
        <begin position="16"/>
        <end position="35"/>
    </location>
</feature>
<dbReference type="PANTHER" id="PTHR30250">
    <property type="entry name" value="PST FAMILY PREDICTED COLANIC ACID TRANSPORTER"/>
    <property type="match status" value="1"/>
</dbReference>
<evidence type="ECO:0000256" key="1">
    <source>
        <dbReference type="ARBA" id="ARBA00004651"/>
    </source>
</evidence>
<dbReference type="InterPro" id="IPR050833">
    <property type="entry name" value="Poly_Biosynth_Transport"/>
</dbReference>
<sequence>MLNLLSAIQKRPSLKNAIFVSGGNIFNSVLGFIYLTAIARALTLNDFGKYSLLISLLMLAAKGSDFGTNNIYVTKSITQDSKDILGTFISSKLLLTLIVILATPFVMKLTNIWDIKLFLVFTLAFLAYVVSFLLQALFQKEERFFSYLLTNLIPALIKGVFSAVFLLGFVVPNLQLAFAIFGLSIMPVMLMVPFSGLVKNFRIRSKGVAEYLKEAVPAGLSQIILEGWPAINNSLTSLASNFSNVGVFSLANKISNIFGIIAHSLFTVLLPKNAILKKASKSYDLTEMKIISVGILILAGIATVVSQIFIKVFFGTKFAGSITILHILIFSSAISAIHVFMESYFYAAQKIILVAKINLVKLATFVLLAIPATFQYSITGLAITNLICSSLFLIVLLSYYIKLNFHISKA</sequence>
<dbReference type="InterPro" id="IPR002797">
    <property type="entry name" value="Polysacc_synth"/>
</dbReference>
<feature type="transmembrane region" description="Helical" evidence="6">
    <location>
        <begin position="117"/>
        <end position="138"/>
    </location>
</feature>
<feature type="transmembrane region" description="Helical" evidence="6">
    <location>
        <begin position="144"/>
        <end position="169"/>
    </location>
</feature>
<comment type="subcellular location">
    <subcellularLocation>
        <location evidence="1">Cell membrane</location>
        <topology evidence="1">Multi-pass membrane protein</topology>
    </subcellularLocation>
</comment>
<comment type="caution">
    <text evidence="7">The sequence shown here is derived from an EMBL/GenBank/DDBJ whole genome shotgun (WGS) entry which is preliminary data.</text>
</comment>
<accession>A0A1F4W1A3</accession>
<name>A0A1F4W1A3_UNCKA</name>
<organism evidence="7 8">
    <name type="scientific">candidate division WWE3 bacterium RIFOXYA2_FULL_46_9</name>
    <dbReference type="NCBI Taxonomy" id="1802636"/>
    <lineage>
        <taxon>Bacteria</taxon>
        <taxon>Katanobacteria</taxon>
    </lineage>
</organism>
<dbReference type="PANTHER" id="PTHR30250:SF11">
    <property type="entry name" value="O-ANTIGEN TRANSPORTER-RELATED"/>
    <property type="match status" value="1"/>
</dbReference>
<feature type="transmembrane region" description="Helical" evidence="6">
    <location>
        <begin position="322"/>
        <end position="341"/>
    </location>
</feature>
<keyword evidence="2" id="KW-1003">Cell membrane</keyword>
<feature type="transmembrane region" description="Helical" evidence="6">
    <location>
        <begin position="290"/>
        <end position="310"/>
    </location>
</feature>
<feature type="transmembrane region" description="Helical" evidence="6">
    <location>
        <begin position="353"/>
        <end position="374"/>
    </location>
</feature>
<dbReference type="Proteomes" id="UP000176614">
    <property type="component" value="Unassembled WGS sequence"/>
</dbReference>
<keyword evidence="5 6" id="KW-0472">Membrane</keyword>
<dbReference type="EMBL" id="MEVT01000012">
    <property type="protein sequence ID" value="OGC62823.1"/>
    <property type="molecule type" value="Genomic_DNA"/>
</dbReference>
<dbReference type="GO" id="GO:0005886">
    <property type="term" value="C:plasma membrane"/>
    <property type="evidence" value="ECO:0007669"/>
    <property type="project" value="UniProtKB-SubCell"/>
</dbReference>
<evidence type="ECO:0000256" key="4">
    <source>
        <dbReference type="ARBA" id="ARBA00022989"/>
    </source>
</evidence>
<evidence type="ECO:0000256" key="5">
    <source>
        <dbReference type="ARBA" id="ARBA00023136"/>
    </source>
</evidence>
<proteinExistence type="predicted"/>
<evidence type="ECO:0000313" key="7">
    <source>
        <dbReference type="EMBL" id="OGC62823.1"/>
    </source>
</evidence>
<keyword evidence="4 6" id="KW-1133">Transmembrane helix</keyword>
<dbReference type="AlphaFoldDB" id="A0A1F4W1A3"/>
<feature type="transmembrane region" description="Helical" evidence="6">
    <location>
        <begin position="84"/>
        <end position="105"/>
    </location>
</feature>
<evidence type="ECO:0008006" key="9">
    <source>
        <dbReference type="Google" id="ProtNLM"/>
    </source>
</evidence>
<evidence type="ECO:0000313" key="8">
    <source>
        <dbReference type="Proteomes" id="UP000176614"/>
    </source>
</evidence>
<feature type="transmembrane region" description="Helical" evidence="6">
    <location>
        <begin position="380"/>
        <end position="401"/>
    </location>
</feature>
<reference evidence="7 8" key="1">
    <citation type="journal article" date="2016" name="Nat. Commun.">
        <title>Thousands of microbial genomes shed light on interconnected biogeochemical processes in an aquifer system.</title>
        <authorList>
            <person name="Anantharaman K."/>
            <person name="Brown C.T."/>
            <person name="Hug L.A."/>
            <person name="Sharon I."/>
            <person name="Castelle C.J."/>
            <person name="Probst A.J."/>
            <person name="Thomas B.C."/>
            <person name="Singh A."/>
            <person name="Wilkins M.J."/>
            <person name="Karaoz U."/>
            <person name="Brodie E.L."/>
            <person name="Williams K.H."/>
            <person name="Hubbard S.S."/>
            <person name="Banfield J.F."/>
        </authorList>
    </citation>
    <scope>NUCLEOTIDE SEQUENCE [LARGE SCALE GENOMIC DNA]</scope>
</reference>
<evidence type="ECO:0000256" key="6">
    <source>
        <dbReference type="SAM" id="Phobius"/>
    </source>
</evidence>
<dbReference type="Pfam" id="PF01943">
    <property type="entry name" value="Polysacc_synt"/>
    <property type="match status" value="1"/>
</dbReference>
<keyword evidence="3 6" id="KW-0812">Transmembrane</keyword>
<protein>
    <recommendedName>
        <fullName evidence="9">Polysaccharide biosynthesis protein C-terminal domain-containing protein</fullName>
    </recommendedName>
</protein>
<gene>
    <name evidence="7" type="ORF">A2264_04110</name>
</gene>
<evidence type="ECO:0000256" key="3">
    <source>
        <dbReference type="ARBA" id="ARBA00022692"/>
    </source>
</evidence>